<dbReference type="Pfam" id="PF06119">
    <property type="entry name" value="NIDO"/>
    <property type="match status" value="2"/>
</dbReference>
<dbReference type="PROSITE" id="PS51220">
    <property type="entry name" value="NIDO"/>
    <property type="match status" value="2"/>
</dbReference>
<feature type="domain" description="NIDO" evidence="1">
    <location>
        <begin position="280"/>
        <end position="411"/>
    </location>
</feature>
<evidence type="ECO:0000313" key="3">
    <source>
        <dbReference type="Proteomes" id="UP000694383"/>
    </source>
</evidence>
<dbReference type="Ensembl" id="ENSOSIT00000021974.1">
    <property type="protein sequence ID" value="ENSOSIP00000020822.1"/>
    <property type="gene ID" value="ENSOSIG00000011068.1"/>
</dbReference>
<dbReference type="PANTHER" id="PTHR46160">
    <property type="entry name" value="ALPHA-TECTORIN-RELATED"/>
    <property type="match status" value="1"/>
</dbReference>
<protein>
    <recommendedName>
        <fullName evidence="1">NIDO domain-containing protein</fullName>
    </recommendedName>
</protein>
<dbReference type="InterPro" id="IPR052749">
    <property type="entry name" value="Alpha-tectorin"/>
</dbReference>
<dbReference type="Proteomes" id="UP000694383">
    <property type="component" value="Unplaced"/>
</dbReference>
<accession>A0A8C7Y1E0</accession>
<name>A0A8C7Y1E0_9TELE</name>
<proteinExistence type="predicted"/>
<dbReference type="InterPro" id="IPR003886">
    <property type="entry name" value="NIDO_dom"/>
</dbReference>
<dbReference type="AlphaFoldDB" id="A0A8C7Y1E0"/>
<reference evidence="2" key="2">
    <citation type="submission" date="2025-09" db="UniProtKB">
        <authorList>
            <consortium name="Ensembl"/>
        </authorList>
    </citation>
    <scope>IDENTIFICATION</scope>
</reference>
<dbReference type="GeneTree" id="ENSGT00940000164679"/>
<evidence type="ECO:0000259" key="1">
    <source>
        <dbReference type="PROSITE" id="PS51220"/>
    </source>
</evidence>
<sequence>MDGTASSRSDDGSSPQIHLQRPFAYFGKTYNSIYVNHNGHLTFDAPYSAYLPQRFPLYGPIDLIAPFWTDLDNRQTGSVLYNQYTNGSVLQQATRDINSYFPNLNFSADWVFVATWYEVAYLSMTGTKTTFQAVLISGGQKSFVLFNYGSIASATQSVQAGYDTINSIHHFTIPGSFSSSATGNNSTFSLSSNVNVTGRWAFQVDSGERGSLYPIYGTASSRSDDGSSPQILLQKPFAYFGKTYNYIYVNHNGDLTFDASYSSYSPQRFPIYGSIDIIAPFWTDLDNSQTGLVLYNQYTNGSVLQRATRDINSYFPNLNFSADWVFVATWYEVAYFGAAGTVSQSFIYFFYFLQNTHKHCFKNILRQRITVVIHFFSQKTTFQAVLISGGQKSFVLMNYGSIDSTTRSVQV</sequence>
<dbReference type="SMART" id="SM00539">
    <property type="entry name" value="NIDO"/>
    <property type="match status" value="1"/>
</dbReference>
<dbReference type="GO" id="GO:0007160">
    <property type="term" value="P:cell-matrix adhesion"/>
    <property type="evidence" value="ECO:0007669"/>
    <property type="project" value="InterPro"/>
</dbReference>
<organism evidence="2 3">
    <name type="scientific">Oryzias sinensis</name>
    <name type="common">Chinese medaka</name>
    <dbReference type="NCBI Taxonomy" id="183150"/>
    <lineage>
        <taxon>Eukaryota</taxon>
        <taxon>Metazoa</taxon>
        <taxon>Chordata</taxon>
        <taxon>Craniata</taxon>
        <taxon>Vertebrata</taxon>
        <taxon>Euteleostomi</taxon>
        <taxon>Actinopterygii</taxon>
        <taxon>Neopterygii</taxon>
        <taxon>Teleostei</taxon>
        <taxon>Neoteleostei</taxon>
        <taxon>Acanthomorphata</taxon>
        <taxon>Ovalentaria</taxon>
        <taxon>Atherinomorphae</taxon>
        <taxon>Beloniformes</taxon>
        <taxon>Adrianichthyidae</taxon>
        <taxon>Oryziinae</taxon>
        <taxon>Oryzias</taxon>
    </lineage>
</organism>
<evidence type="ECO:0000313" key="2">
    <source>
        <dbReference type="Ensembl" id="ENSOSIP00000020822.1"/>
    </source>
</evidence>
<reference evidence="2" key="1">
    <citation type="submission" date="2025-08" db="UniProtKB">
        <authorList>
            <consortium name="Ensembl"/>
        </authorList>
    </citation>
    <scope>IDENTIFICATION</scope>
</reference>
<dbReference type="PANTHER" id="PTHR46160:SF9">
    <property type="entry name" value="PROTEIN PRY2-RELATED"/>
    <property type="match status" value="1"/>
</dbReference>
<feature type="domain" description="NIDO" evidence="1">
    <location>
        <begin position="66"/>
        <end position="207"/>
    </location>
</feature>
<keyword evidence="3" id="KW-1185">Reference proteome</keyword>